<gene>
    <name evidence="1" type="ordered locus">EUBELI_01440</name>
</gene>
<dbReference type="AlphaFoldDB" id="C4Z1S2"/>
<evidence type="ECO:0000313" key="1">
    <source>
        <dbReference type="EMBL" id="ACR72433.1"/>
    </source>
</evidence>
<sequence length="143" mass="16442">MYCQEYIRKLSVRGSVSMSAREQVLMKIIANLRRLGIDISNSKFKDKDIENEVVMTVYIKDVREYMACYDFIRLEQTLNNTQWSAAFTSITRLEQNAKELGINSFLKPFEGIRAAVIQKNIRSALQNLAVVNNKKSQILKCLG</sequence>
<dbReference type="STRING" id="515620.EUBELI_01440"/>
<protein>
    <submittedName>
        <fullName evidence="1">Uncharacterized protein</fullName>
    </submittedName>
</protein>
<dbReference type="KEGG" id="eel:EUBELI_01440"/>
<accession>C4Z1S2</accession>
<dbReference type="Proteomes" id="UP000001476">
    <property type="component" value="Chromosome"/>
</dbReference>
<name>C4Z1S2_LACE2</name>
<proteinExistence type="predicted"/>
<organism evidence="1 2">
    <name type="scientific">Lachnospira eligens (strain ATCC 27750 / DSM 3376 / VPI C15-48 / C15-B4)</name>
    <name type="common">Eubacterium eligens</name>
    <dbReference type="NCBI Taxonomy" id="515620"/>
    <lineage>
        <taxon>Bacteria</taxon>
        <taxon>Bacillati</taxon>
        <taxon>Bacillota</taxon>
        <taxon>Clostridia</taxon>
        <taxon>Lachnospirales</taxon>
        <taxon>Lachnospiraceae</taxon>
        <taxon>Lachnospira</taxon>
    </lineage>
</organism>
<evidence type="ECO:0000313" key="2">
    <source>
        <dbReference type="Proteomes" id="UP000001476"/>
    </source>
</evidence>
<reference evidence="1 2" key="1">
    <citation type="journal article" date="2009" name="Proc. Natl. Acad. Sci. U.S.A.">
        <title>Characterizing a model human gut microbiota composed of members of its two dominant bacterial phyla.</title>
        <authorList>
            <person name="Mahowald M.A."/>
            <person name="Rey F.E."/>
            <person name="Seedorf H."/>
            <person name="Turnbaugh P.J."/>
            <person name="Fulton R.S."/>
            <person name="Wollam A."/>
            <person name="Shah N."/>
            <person name="Wang C."/>
            <person name="Magrini V."/>
            <person name="Wilson R.K."/>
            <person name="Cantarel B.L."/>
            <person name="Coutinho P.M."/>
            <person name="Henrissat B."/>
            <person name="Crock L.W."/>
            <person name="Russell A."/>
            <person name="Verberkmoes N.C."/>
            <person name="Hettich R.L."/>
            <person name="Gordon J.I."/>
        </authorList>
    </citation>
    <scope>NUCLEOTIDE SEQUENCE [LARGE SCALE GENOMIC DNA]</scope>
    <source>
        <strain evidence="2">ATCC 27750 / DSM 3376 / VPI C15-48 / C15-B4</strain>
    </source>
</reference>
<dbReference type="HOGENOM" id="CLU_1803248_0_0_9"/>
<keyword evidence="2" id="KW-1185">Reference proteome</keyword>
<dbReference type="EMBL" id="CP001104">
    <property type="protein sequence ID" value="ACR72433.1"/>
    <property type="molecule type" value="Genomic_DNA"/>
</dbReference>
<dbReference type="eggNOG" id="ENOG50349NB">
    <property type="taxonomic scope" value="Bacteria"/>
</dbReference>